<reference evidence="1 2" key="1">
    <citation type="submission" date="2024-02" db="EMBL/GenBank/DDBJ databases">
        <title>High-quality chromosome-scale genome assembly of Pensacola bahiagrass (Paspalum notatum Flugge var. saurae).</title>
        <authorList>
            <person name="Vega J.M."/>
            <person name="Podio M."/>
            <person name="Orjuela J."/>
            <person name="Siena L.A."/>
            <person name="Pessino S.C."/>
            <person name="Combes M.C."/>
            <person name="Mariac C."/>
            <person name="Albertini E."/>
            <person name="Pupilli F."/>
            <person name="Ortiz J.P.A."/>
            <person name="Leblanc O."/>
        </authorList>
    </citation>
    <scope>NUCLEOTIDE SEQUENCE [LARGE SCALE GENOMIC DNA]</scope>
    <source>
        <strain evidence="1">R1</strain>
        <tissue evidence="1">Leaf</tissue>
    </source>
</reference>
<organism evidence="1 2">
    <name type="scientific">Paspalum notatum var. saurae</name>
    <dbReference type="NCBI Taxonomy" id="547442"/>
    <lineage>
        <taxon>Eukaryota</taxon>
        <taxon>Viridiplantae</taxon>
        <taxon>Streptophyta</taxon>
        <taxon>Embryophyta</taxon>
        <taxon>Tracheophyta</taxon>
        <taxon>Spermatophyta</taxon>
        <taxon>Magnoliopsida</taxon>
        <taxon>Liliopsida</taxon>
        <taxon>Poales</taxon>
        <taxon>Poaceae</taxon>
        <taxon>PACMAD clade</taxon>
        <taxon>Panicoideae</taxon>
        <taxon>Andropogonodae</taxon>
        <taxon>Paspaleae</taxon>
        <taxon>Paspalinae</taxon>
        <taxon>Paspalum</taxon>
    </lineage>
</organism>
<evidence type="ECO:0000313" key="1">
    <source>
        <dbReference type="EMBL" id="WVZ68016.1"/>
    </source>
</evidence>
<name>A0AAQ3WNV9_PASNO</name>
<gene>
    <name evidence="1" type="ORF">U9M48_017008</name>
</gene>
<accession>A0AAQ3WNV9</accession>
<sequence>MLVRRWSTLR</sequence>
<dbReference type="EMBL" id="CP144748">
    <property type="protein sequence ID" value="WVZ68016.1"/>
    <property type="molecule type" value="Genomic_DNA"/>
</dbReference>
<evidence type="ECO:0000313" key="2">
    <source>
        <dbReference type="Proteomes" id="UP001341281"/>
    </source>
</evidence>
<protein>
    <submittedName>
        <fullName evidence="1">Uncharacterized protein</fullName>
    </submittedName>
</protein>
<dbReference type="Proteomes" id="UP001341281">
    <property type="component" value="Chromosome 04"/>
</dbReference>
<proteinExistence type="predicted"/>
<keyword evidence="2" id="KW-1185">Reference proteome</keyword>